<protein>
    <submittedName>
        <fullName evidence="1">Uncharacterized protein</fullName>
    </submittedName>
</protein>
<dbReference type="Proteomes" id="UP000237347">
    <property type="component" value="Unassembled WGS sequence"/>
</dbReference>
<evidence type="ECO:0000313" key="1">
    <source>
        <dbReference type="EMBL" id="KAK7851481.1"/>
    </source>
</evidence>
<reference evidence="1 2" key="1">
    <citation type="journal article" date="2018" name="Sci. Data">
        <title>The draft genome sequence of cork oak.</title>
        <authorList>
            <person name="Ramos A.M."/>
            <person name="Usie A."/>
            <person name="Barbosa P."/>
            <person name="Barros P.M."/>
            <person name="Capote T."/>
            <person name="Chaves I."/>
            <person name="Simoes F."/>
            <person name="Abreu I."/>
            <person name="Carrasquinho I."/>
            <person name="Faro C."/>
            <person name="Guimaraes J.B."/>
            <person name="Mendonca D."/>
            <person name="Nobrega F."/>
            <person name="Rodrigues L."/>
            <person name="Saibo N.J.M."/>
            <person name="Varela M.C."/>
            <person name="Egas C."/>
            <person name="Matos J."/>
            <person name="Miguel C.M."/>
            <person name="Oliveira M.M."/>
            <person name="Ricardo C.P."/>
            <person name="Goncalves S."/>
        </authorList>
    </citation>
    <scope>NUCLEOTIDE SEQUENCE [LARGE SCALE GENOMIC DNA]</scope>
    <source>
        <strain evidence="2">cv. HL8</strain>
    </source>
</reference>
<evidence type="ECO:0000313" key="2">
    <source>
        <dbReference type="Proteomes" id="UP000237347"/>
    </source>
</evidence>
<accession>A0AAW0LM52</accession>
<gene>
    <name evidence="1" type="ORF">CFP56_041917</name>
</gene>
<name>A0AAW0LM52_QUESU</name>
<dbReference type="AlphaFoldDB" id="A0AAW0LM52"/>
<sequence length="99" mass="11301">MKGFRIYPFLRSPDLSHRRNKNKILKHTIVFHEPSAIMNQNITPKENQHIRVNSYLILFAMFLVIGEDERSLHDLTEGSPLVHAIAYKGTSWLGSLGGS</sequence>
<proteinExistence type="predicted"/>
<dbReference type="EMBL" id="PKMF04000087">
    <property type="protein sequence ID" value="KAK7851481.1"/>
    <property type="molecule type" value="Genomic_DNA"/>
</dbReference>
<comment type="caution">
    <text evidence="1">The sequence shown here is derived from an EMBL/GenBank/DDBJ whole genome shotgun (WGS) entry which is preliminary data.</text>
</comment>
<keyword evidence="2" id="KW-1185">Reference proteome</keyword>
<organism evidence="1 2">
    <name type="scientific">Quercus suber</name>
    <name type="common">Cork oak</name>
    <dbReference type="NCBI Taxonomy" id="58331"/>
    <lineage>
        <taxon>Eukaryota</taxon>
        <taxon>Viridiplantae</taxon>
        <taxon>Streptophyta</taxon>
        <taxon>Embryophyta</taxon>
        <taxon>Tracheophyta</taxon>
        <taxon>Spermatophyta</taxon>
        <taxon>Magnoliopsida</taxon>
        <taxon>eudicotyledons</taxon>
        <taxon>Gunneridae</taxon>
        <taxon>Pentapetalae</taxon>
        <taxon>rosids</taxon>
        <taxon>fabids</taxon>
        <taxon>Fagales</taxon>
        <taxon>Fagaceae</taxon>
        <taxon>Quercus</taxon>
    </lineage>
</organism>